<name>A0A1T0CEF1_9GAMM</name>
<proteinExistence type="predicted"/>
<evidence type="ECO:0000313" key="1">
    <source>
        <dbReference type="EMBL" id="OOS20714.1"/>
    </source>
</evidence>
<dbReference type="InterPro" id="IPR036069">
    <property type="entry name" value="DUF34/NIF3_sf"/>
</dbReference>
<dbReference type="SUPFAM" id="SSF102705">
    <property type="entry name" value="NIF3 (NGG1p interacting factor 3)-like"/>
    <property type="match status" value="1"/>
</dbReference>
<dbReference type="PANTHER" id="PTHR41774:SF1">
    <property type="entry name" value="NGG1P INTERACTING FACTOR NIF3"/>
    <property type="match status" value="1"/>
</dbReference>
<dbReference type="EMBL" id="MUYT01000007">
    <property type="protein sequence ID" value="OOS20714.1"/>
    <property type="molecule type" value="Genomic_DNA"/>
</dbReference>
<dbReference type="Proteomes" id="UP000191094">
    <property type="component" value="Unassembled WGS sequence"/>
</dbReference>
<comment type="caution">
    <text evidence="1">The sequence shown here is derived from an EMBL/GenBank/DDBJ whole genome shotgun (WGS) entry which is preliminary data.</text>
</comment>
<gene>
    <name evidence="1" type="ORF">B0682_06200</name>
</gene>
<dbReference type="InterPro" id="IPR015867">
    <property type="entry name" value="N-reg_PII/ATP_PRibTrfase_C"/>
</dbReference>
<dbReference type="OrthoDB" id="9795763at2"/>
<evidence type="ECO:0000313" key="2">
    <source>
        <dbReference type="Proteomes" id="UP000191094"/>
    </source>
</evidence>
<accession>A0A1T0CEF1</accession>
<reference evidence="1 2" key="1">
    <citation type="submission" date="2017-02" db="EMBL/GenBank/DDBJ databases">
        <title>Draft genome sequence of Moraxella lincolnii CCUG 9405T type strain.</title>
        <authorList>
            <person name="Salva-Serra F."/>
            <person name="Engstrom-Jakobsson H."/>
            <person name="Thorell K."/>
            <person name="Jaen-Luchoro D."/>
            <person name="Gonzales-Siles L."/>
            <person name="Karlsson R."/>
            <person name="Yazdan S."/>
            <person name="Boulund F."/>
            <person name="Johnning A."/>
            <person name="Engstrand L."/>
            <person name="Kristiansson E."/>
            <person name="Moore E."/>
        </authorList>
    </citation>
    <scope>NUCLEOTIDE SEQUENCE [LARGE SCALE GENOMIC DNA]</scope>
    <source>
        <strain evidence="1 2">CCUG 9405</strain>
    </source>
</reference>
<dbReference type="Gene3D" id="3.30.70.120">
    <property type="match status" value="1"/>
</dbReference>
<keyword evidence="2" id="KW-1185">Reference proteome</keyword>
<dbReference type="AlphaFoldDB" id="A0A1T0CEF1"/>
<sequence length="96" mass="10385">MPDEQLESVKSALFAAGAGQIGNYGDCCWQVKGVGQFMPLAGSQPHTGQQGHLYQNEEWRVEMVVADACLSAVIQALKSSHPYETPAYDVIAMIDV</sequence>
<dbReference type="STRING" id="90241.B0682_06200"/>
<protein>
    <submittedName>
        <fullName evidence="1">NGG1p interacting factor NIF3</fullName>
    </submittedName>
</protein>
<dbReference type="PANTHER" id="PTHR41774">
    <property type="match status" value="1"/>
</dbReference>
<organism evidence="1 2">
    <name type="scientific">Lwoffella lincolnii</name>
    <dbReference type="NCBI Taxonomy" id="90241"/>
    <lineage>
        <taxon>Bacteria</taxon>
        <taxon>Pseudomonadati</taxon>
        <taxon>Pseudomonadota</taxon>
        <taxon>Gammaproteobacteria</taxon>
        <taxon>Moraxellales</taxon>
        <taxon>Moraxellaceae</taxon>
        <taxon>Lwoffella</taxon>
    </lineage>
</organism>